<dbReference type="KEGG" id="cmc:CMN_01184"/>
<proteinExistence type="predicted"/>
<dbReference type="AlphaFoldDB" id="A0AAI8ZHQ3"/>
<organism evidence="1 2">
    <name type="scientific">Clavibacter nebraskensis NCPPB 2581</name>
    <dbReference type="NCBI Taxonomy" id="1097677"/>
    <lineage>
        <taxon>Bacteria</taxon>
        <taxon>Bacillati</taxon>
        <taxon>Actinomycetota</taxon>
        <taxon>Actinomycetes</taxon>
        <taxon>Micrococcales</taxon>
        <taxon>Microbacteriaceae</taxon>
        <taxon>Clavibacter</taxon>
    </lineage>
</organism>
<protein>
    <submittedName>
        <fullName evidence="1">Uncharacterized protein</fullName>
    </submittedName>
</protein>
<dbReference type="RefSeq" id="WP_015489911.1">
    <property type="nucleotide sequence ID" value="NC_020891.1"/>
</dbReference>
<dbReference type="GeneID" id="92984732"/>
<reference evidence="1 2" key="1">
    <citation type="submission" date="2011-11" db="EMBL/GenBank/DDBJ databases">
        <authorList>
            <person name="Gartemann K."/>
        </authorList>
    </citation>
    <scope>NUCLEOTIDE SEQUENCE [LARGE SCALE GENOMIC DNA]</scope>
    <source>
        <strain evidence="2">NCPPB 2581</strain>
    </source>
</reference>
<accession>A0AAI8ZHQ3</accession>
<name>A0AAI8ZHQ3_9MICO</name>
<reference evidence="2" key="2">
    <citation type="submission" date="2013-04" db="EMBL/GenBank/DDBJ databases">
        <title>The genome sequence of the maize-pathogen Clavibacter michiganensis subsp. nebraskensis.</title>
        <authorList>
            <person name="Gartemann K.H."/>
            <person name="Blom J."/>
            <person name="Dreiseikelmann B."/>
            <person name="Fluegel M."/>
            <person name="Jaenicke S."/>
            <person name="Linke B."/>
            <person name="Sczcepanowski R."/>
            <person name="Wittmann J."/>
            <person name="Goesmann A."/>
            <person name="Puehler A."/>
            <person name="Eichenlaub R."/>
            <person name="Rueckert C."/>
        </authorList>
    </citation>
    <scope>NUCLEOTIDE SEQUENCE [LARGE SCALE GENOMIC DNA]</scope>
    <source>
        <strain evidence="2">NCPPB 2581</strain>
    </source>
</reference>
<evidence type="ECO:0000313" key="2">
    <source>
        <dbReference type="Proteomes" id="UP000012170"/>
    </source>
</evidence>
<evidence type="ECO:0000313" key="1">
    <source>
        <dbReference type="EMBL" id="CCE75136.1"/>
    </source>
</evidence>
<sequence length="221" mass="24673">MQSPDDVVYLHSMQFRGDFQRFPRFVRLAVASRTRGASWSVDPQSDIVIFVDGRVAPVLHGILDGRRGSGEEEGFRNRLLQRIDRLLDSDGVLHAPVGPPTGADDVHFPIWAVLNLLSHRAAADIARIALLSILIGEVSIMDPEASMPVILDRSLAVLVKHYLTEEDPSFESREAMAHLRDHLEYFMSYAAVREGSSAVTFRPGPVVRAVRRLQRNLNVGR</sequence>
<dbReference type="Proteomes" id="UP000012170">
    <property type="component" value="Chromosome"/>
</dbReference>
<dbReference type="EMBL" id="HE614873">
    <property type="protein sequence ID" value="CCE75136.1"/>
    <property type="molecule type" value="Genomic_DNA"/>
</dbReference>
<gene>
    <name evidence="1" type="ORF">CMN_01184</name>
</gene>